<accession>D1PNE0</accession>
<reference evidence="2" key="1">
    <citation type="submission" date="2009-12" db="EMBL/GenBank/DDBJ databases">
        <authorList>
            <person name="Weinstock G."/>
            <person name="Sodergren E."/>
            <person name="Clifton S."/>
            <person name="Fulton L."/>
            <person name="Fulton B."/>
            <person name="Courtney L."/>
            <person name="Fronick C."/>
            <person name="Harrison M."/>
            <person name="Strong C."/>
            <person name="Farmer C."/>
            <person name="Delahaunty K."/>
            <person name="Markovic C."/>
            <person name="Hall O."/>
            <person name="Minx P."/>
            <person name="Tomlinson C."/>
            <person name="Mitreva M."/>
            <person name="Nelson J."/>
            <person name="Hou S."/>
            <person name="Wollam A."/>
            <person name="Pepin K.H."/>
            <person name="Johnson M."/>
            <person name="Bhonagiri V."/>
            <person name="Nash W.E."/>
            <person name="Warren W."/>
            <person name="Chinwalla A."/>
            <person name="Mardis E.R."/>
            <person name="Wilson R.K."/>
        </authorList>
    </citation>
    <scope>NUCLEOTIDE SEQUENCE [LARGE SCALE GENOMIC DNA]</scope>
    <source>
        <strain evidence="2">DSM 15176</strain>
    </source>
</reference>
<organism evidence="2 3">
    <name type="scientific">Subdoligranulum variabile DSM 15176</name>
    <dbReference type="NCBI Taxonomy" id="411471"/>
    <lineage>
        <taxon>Bacteria</taxon>
        <taxon>Bacillati</taxon>
        <taxon>Bacillota</taxon>
        <taxon>Clostridia</taxon>
        <taxon>Eubacteriales</taxon>
        <taxon>Oscillospiraceae</taxon>
        <taxon>Subdoligranulum</taxon>
    </lineage>
</organism>
<name>D1PNE0_9FIRM</name>
<dbReference type="InterPro" id="IPR031899">
    <property type="entry name" value="Dit_N"/>
</dbReference>
<dbReference type="EMBL" id="ACBY02000023">
    <property type="protein sequence ID" value="EFB76075.1"/>
    <property type="molecule type" value="Genomic_DNA"/>
</dbReference>
<evidence type="ECO:0000313" key="2">
    <source>
        <dbReference type="EMBL" id="EFB76075.1"/>
    </source>
</evidence>
<feature type="domain" description="Distal tail protein N-terminal" evidence="1">
    <location>
        <begin position="3"/>
        <end position="121"/>
    </location>
</feature>
<evidence type="ECO:0000259" key="1">
    <source>
        <dbReference type="Pfam" id="PF16774"/>
    </source>
</evidence>
<protein>
    <recommendedName>
        <fullName evidence="1">Distal tail protein N-terminal domain-containing protein</fullName>
    </recommendedName>
</protein>
<proteinExistence type="predicted"/>
<gene>
    <name evidence="2" type="ORF">SUBVAR_05861</name>
</gene>
<evidence type="ECO:0000313" key="3">
    <source>
        <dbReference type="Proteomes" id="UP000003438"/>
    </source>
</evidence>
<dbReference type="eggNOG" id="ENOG5032UVZ">
    <property type="taxonomic scope" value="Bacteria"/>
</dbReference>
<dbReference type="Pfam" id="PF16774">
    <property type="entry name" value="Dit_N"/>
    <property type="match status" value="1"/>
</dbReference>
<dbReference type="HOGENOM" id="CLU_945654_0_0_9"/>
<dbReference type="STRING" id="411471.SUBVAR_05861"/>
<keyword evidence="3" id="KW-1185">Reference proteome</keyword>
<dbReference type="Proteomes" id="UP000003438">
    <property type="component" value="Unassembled WGS sequence"/>
</dbReference>
<comment type="caution">
    <text evidence="2">The sequence shown here is derived from an EMBL/GenBank/DDBJ whole genome shotgun (WGS) entry which is preliminary data.</text>
</comment>
<sequence length="272" mass="29737">MSVRQFNLTNANGQVFDLMRKDAFFNEPDGLGWGVDTTVMAVGESYVVTDTEPQTPAPSGQMVFAGYAQYNEFLAFVQVGGLTLGYNTLGKWIYLDVSLSISKSEIDKDALKLLCDVDFTALSGWYEKLVTYQATGAGGGKAYNYTYPYTYTSSAAGTVDIVNGGLQSYPKITIFGPVQNPFWALYQGATRLQTGRMNLTVPDGNKLVIDSDPATMEIAEYTCNDQFIANRYGDSDFTTARLFMLPPGPCSVVFTQDGIGVVNAFVEVKKRV</sequence>
<dbReference type="RefSeq" id="WP_007047235.1">
    <property type="nucleotide sequence ID" value="NZ_GG704769.1"/>
</dbReference>
<dbReference type="AlphaFoldDB" id="D1PNE0"/>
<dbReference type="OrthoDB" id="2048229at2"/>